<evidence type="ECO:0008006" key="4">
    <source>
        <dbReference type="Google" id="ProtNLM"/>
    </source>
</evidence>
<feature type="region of interest" description="Disordered" evidence="1">
    <location>
        <begin position="23"/>
        <end position="188"/>
    </location>
</feature>
<reference evidence="2 3" key="1">
    <citation type="submission" date="2023-08" db="EMBL/GenBank/DDBJ databases">
        <authorList>
            <person name="Girao M."/>
            <person name="Carvalho M.F."/>
        </authorList>
    </citation>
    <scope>NUCLEOTIDE SEQUENCE [LARGE SCALE GENOMIC DNA]</scope>
    <source>
        <strain evidence="2 3">CT-R113</strain>
    </source>
</reference>
<evidence type="ECO:0000313" key="3">
    <source>
        <dbReference type="Proteomes" id="UP001356095"/>
    </source>
</evidence>
<keyword evidence="3" id="KW-1185">Reference proteome</keyword>
<organism evidence="2 3">
    <name type="scientific">Nocardiopsis codii</name>
    <dbReference type="NCBI Taxonomy" id="3065942"/>
    <lineage>
        <taxon>Bacteria</taxon>
        <taxon>Bacillati</taxon>
        <taxon>Actinomycetota</taxon>
        <taxon>Actinomycetes</taxon>
        <taxon>Streptosporangiales</taxon>
        <taxon>Nocardiopsidaceae</taxon>
        <taxon>Nocardiopsis</taxon>
    </lineage>
</organism>
<proteinExistence type="predicted"/>
<dbReference type="RefSeq" id="WP_330093105.1">
    <property type="nucleotide sequence ID" value="NZ_JAUZMY010000019.1"/>
</dbReference>
<dbReference type="Proteomes" id="UP001356095">
    <property type="component" value="Unassembled WGS sequence"/>
</dbReference>
<protein>
    <recommendedName>
        <fullName evidence="4">DUF5872 domain-containing protein</fullName>
    </recommendedName>
</protein>
<accession>A0ABU7KBN5</accession>
<evidence type="ECO:0000313" key="2">
    <source>
        <dbReference type="EMBL" id="MEE2039329.1"/>
    </source>
</evidence>
<feature type="compositionally biased region" description="Basic and acidic residues" evidence="1">
    <location>
        <begin position="157"/>
        <end position="172"/>
    </location>
</feature>
<sequence length="188" mass="21673">MGKKAQDYSQEYTDPELREQLKERIKASDRGGAAGKWSARKSQLLTREYESQGGGYRHPDRLSHEQRDLRRWTEQEWQTASGDTRARDAGGTDRYLPRRAWEQLSPREREDARRSKRRDDRRGLGHSSNPPAARAARKSVELDQMPAAEAARSARKLSSDQARRAAEHEREHKARKTVLRALARRTGD</sequence>
<feature type="compositionally biased region" description="Basic and acidic residues" evidence="1">
    <location>
        <begin position="57"/>
        <end position="74"/>
    </location>
</feature>
<comment type="caution">
    <text evidence="2">The sequence shown here is derived from an EMBL/GenBank/DDBJ whole genome shotgun (WGS) entry which is preliminary data.</text>
</comment>
<evidence type="ECO:0000256" key="1">
    <source>
        <dbReference type="SAM" id="MobiDB-lite"/>
    </source>
</evidence>
<dbReference type="EMBL" id="JAUZMY010000019">
    <property type="protein sequence ID" value="MEE2039329.1"/>
    <property type="molecule type" value="Genomic_DNA"/>
</dbReference>
<gene>
    <name evidence="2" type="ORF">Q8791_19100</name>
</gene>
<name>A0ABU7KBN5_9ACTN</name>
<feature type="compositionally biased region" description="Basic and acidic residues" evidence="1">
    <location>
        <begin position="84"/>
        <end position="123"/>
    </location>
</feature>